<evidence type="ECO:0000313" key="11">
    <source>
        <dbReference type="EMBL" id="SFO90902.1"/>
    </source>
</evidence>
<name>A0A1I5L184_9BACI</name>
<dbReference type="PANTHER" id="PTHR30487:SF0">
    <property type="entry name" value="PREPILIN LEADER PEPTIDASE_N-METHYLTRANSFERASE-RELATED"/>
    <property type="match status" value="1"/>
</dbReference>
<evidence type="ECO:0000259" key="8">
    <source>
        <dbReference type="Pfam" id="PF01478"/>
    </source>
</evidence>
<dbReference type="OrthoDB" id="9789291at2"/>
<feature type="transmembrane region" description="Helical" evidence="7">
    <location>
        <begin position="100"/>
        <end position="116"/>
    </location>
</feature>
<sequence>MTIFYSITFFIFGLVLGSFYNVVGLRVPKNNFLSNDRSYCPTCHKQLSAIELIPVVSYVSQRGKCRGCGAKISAMYPLIELLTGVGFLFSYLVYGLTMEAVIAVVAVSLSVIIIVTDLTYFLIPNKILLFFFPLIVILRFIEPLDPWYSSLVGALIGFGLIFVVILLSQGGMGAGDMKYFFVLGYLFGIGGVLLIFLLSTLYGTLINIVLLLRGKVTRKTKVPFGPYISMAALTVIFFGESILTWYFSFF</sequence>
<dbReference type="GO" id="GO:0005886">
    <property type="term" value="C:plasma membrane"/>
    <property type="evidence" value="ECO:0007669"/>
    <property type="project" value="UniProtKB-SubCell"/>
</dbReference>
<dbReference type="GO" id="GO:0032259">
    <property type="term" value="P:methylation"/>
    <property type="evidence" value="ECO:0007669"/>
    <property type="project" value="UniProtKB-KW"/>
</dbReference>
<dbReference type="Proteomes" id="UP000242243">
    <property type="component" value="Unassembled WGS sequence"/>
</dbReference>
<dbReference type="EMBL" id="BJWI01000001">
    <property type="protein sequence ID" value="GEM00595.1"/>
    <property type="molecule type" value="Genomic_DNA"/>
</dbReference>
<proteinExistence type="inferred from homology"/>
<organism evidence="11 12">
    <name type="scientific">Halolactibacillus halophilus</name>
    <dbReference type="NCBI Taxonomy" id="306540"/>
    <lineage>
        <taxon>Bacteria</taxon>
        <taxon>Bacillati</taxon>
        <taxon>Bacillota</taxon>
        <taxon>Bacilli</taxon>
        <taxon>Bacillales</taxon>
        <taxon>Bacillaceae</taxon>
        <taxon>Halolactibacillus</taxon>
    </lineage>
</organism>
<evidence type="ECO:0000256" key="2">
    <source>
        <dbReference type="ARBA" id="ARBA00005801"/>
    </source>
</evidence>
<feature type="domain" description="Prepilin type IV endopeptidase peptidase" evidence="8">
    <location>
        <begin position="105"/>
        <end position="206"/>
    </location>
</feature>
<keyword evidence="11" id="KW-0808">Transferase</keyword>
<feature type="transmembrane region" description="Helical" evidence="7">
    <location>
        <begin position="147"/>
        <end position="167"/>
    </location>
</feature>
<evidence type="ECO:0000256" key="6">
    <source>
        <dbReference type="ARBA" id="ARBA00023136"/>
    </source>
</evidence>
<keyword evidence="11" id="KW-0489">Methyltransferase</keyword>
<comment type="similarity">
    <text evidence="2">Belongs to the peptidase A24 family.</text>
</comment>
<reference evidence="11 12" key="1">
    <citation type="submission" date="2016-10" db="EMBL/GenBank/DDBJ databases">
        <authorList>
            <person name="de Groot N.N."/>
        </authorList>
    </citation>
    <scope>NUCLEOTIDE SEQUENCE [LARGE SCALE GENOMIC DNA]</scope>
    <source>
        <strain evidence="11 12">DSM 17073</strain>
    </source>
</reference>
<dbReference type="Proteomes" id="UP000321547">
    <property type="component" value="Unassembled WGS sequence"/>
</dbReference>
<dbReference type="STRING" id="306540.SAMN05421839_101140"/>
<keyword evidence="3" id="KW-1003">Cell membrane</keyword>
<evidence type="ECO:0000256" key="7">
    <source>
        <dbReference type="SAM" id="Phobius"/>
    </source>
</evidence>
<dbReference type="PANTHER" id="PTHR30487">
    <property type="entry name" value="TYPE 4 PREPILIN-LIKE PROTEINS LEADER PEPTIDE-PROCESSING ENZYME"/>
    <property type="match status" value="1"/>
</dbReference>
<evidence type="ECO:0000313" key="10">
    <source>
        <dbReference type="EMBL" id="GEM00595.1"/>
    </source>
</evidence>
<keyword evidence="4 7" id="KW-0812">Transmembrane</keyword>
<dbReference type="Gene3D" id="1.20.120.1220">
    <property type="match status" value="1"/>
</dbReference>
<dbReference type="RefSeq" id="WP_089829342.1">
    <property type="nucleotide sequence ID" value="NZ_BJWI01000001.1"/>
</dbReference>
<feature type="transmembrane region" description="Helical" evidence="7">
    <location>
        <begin position="6"/>
        <end position="27"/>
    </location>
</feature>
<dbReference type="AlphaFoldDB" id="A0A1I5L184"/>
<feature type="transmembrane region" description="Helical" evidence="7">
    <location>
        <begin position="179"/>
        <end position="212"/>
    </location>
</feature>
<dbReference type="GO" id="GO:0006465">
    <property type="term" value="P:signal peptide processing"/>
    <property type="evidence" value="ECO:0007669"/>
    <property type="project" value="TreeGrafter"/>
</dbReference>
<evidence type="ECO:0000313" key="13">
    <source>
        <dbReference type="Proteomes" id="UP000321547"/>
    </source>
</evidence>
<dbReference type="GO" id="GO:0008168">
    <property type="term" value="F:methyltransferase activity"/>
    <property type="evidence" value="ECO:0007669"/>
    <property type="project" value="UniProtKB-KW"/>
</dbReference>
<evidence type="ECO:0000259" key="9">
    <source>
        <dbReference type="Pfam" id="PF06750"/>
    </source>
</evidence>
<reference evidence="10 13" key="2">
    <citation type="submission" date="2019-07" db="EMBL/GenBank/DDBJ databases">
        <title>Whole genome shotgun sequence of Halolactibacillus halophilus NBRC 100868.</title>
        <authorList>
            <person name="Hosoyama A."/>
            <person name="Uohara A."/>
            <person name="Ohji S."/>
            <person name="Ichikawa N."/>
        </authorList>
    </citation>
    <scope>NUCLEOTIDE SEQUENCE [LARGE SCALE GENOMIC DNA]</scope>
    <source>
        <strain evidence="10 13">NBRC 100868</strain>
    </source>
</reference>
<dbReference type="Pfam" id="PF06750">
    <property type="entry name" value="A24_N_bact"/>
    <property type="match status" value="1"/>
</dbReference>
<dbReference type="EMBL" id="FOXC01000001">
    <property type="protein sequence ID" value="SFO90902.1"/>
    <property type="molecule type" value="Genomic_DNA"/>
</dbReference>
<gene>
    <name evidence="10" type="primary">comC</name>
    <name evidence="10" type="ORF">HHA03_01270</name>
    <name evidence="11" type="ORF">SAMN05421839_101140</name>
</gene>
<keyword evidence="13" id="KW-1185">Reference proteome</keyword>
<evidence type="ECO:0000256" key="1">
    <source>
        <dbReference type="ARBA" id="ARBA00004651"/>
    </source>
</evidence>
<evidence type="ECO:0000256" key="4">
    <source>
        <dbReference type="ARBA" id="ARBA00022692"/>
    </source>
</evidence>
<feature type="transmembrane region" description="Helical" evidence="7">
    <location>
        <begin position="74"/>
        <end position="94"/>
    </location>
</feature>
<dbReference type="GO" id="GO:0004190">
    <property type="term" value="F:aspartic-type endopeptidase activity"/>
    <property type="evidence" value="ECO:0007669"/>
    <property type="project" value="InterPro"/>
</dbReference>
<keyword evidence="5 7" id="KW-1133">Transmembrane helix</keyword>
<dbReference type="Pfam" id="PF01478">
    <property type="entry name" value="Peptidase_A24"/>
    <property type="match status" value="1"/>
</dbReference>
<feature type="transmembrane region" description="Helical" evidence="7">
    <location>
        <begin position="224"/>
        <end position="247"/>
    </location>
</feature>
<dbReference type="InterPro" id="IPR010627">
    <property type="entry name" value="Prepilin_pept_A24_N"/>
</dbReference>
<dbReference type="InterPro" id="IPR050882">
    <property type="entry name" value="Prepilin_peptidase/N-MTase"/>
</dbReference>
<comment type="subcellular location">
    <subcellularLocation>
        <location evidence="1">Cell membrane</location>
        <topology evidence="1">Multi-pass membrane protein</topology>
    </subcellularLocation>
</comment>
<feature type="domain" description="Prepilin peptidase A24 N-terminal" evidence="9">
    <location>
        <begin position="11"/>
        <end position="92"/>
    </location>
</feature>
<dbReference type="InterPro" id="IPR000045">
    <property type="entry name" value="Prepilin_IV_endopep_pep"/>
</dbReference>
<evidence type="ECO:0000313" key="12">
    <source>
        <dbReference type="Proteomes" id="UP000242243"/>
    </source>
</evidence>
<keyword evidence="6 7" id="KW-0472">Membrane</keyword>
<accession>A0A1I5L184</accession>
<evidence type="ECO:0000256" key="3">
    <source>
        <dbReference type="ARBA" id="ARBA00022475"/>
    </source>
</evidence>
<evidence type="ECO:0000256" key="5">
    <source>
        <dbReference type="ARBA" id="ARBA00022989"/>
    </source>
</evidence>
<protein>
    <submittedName>
        <fullName evidence="11">Leader peptidase (Prepilin peptidase) / N-methyltransferase</fullName>
    </submittedName>
    <submittedName>
        <fullName evidence="10">Type 4 prepilin-like proteins leader peptide-processing enzyme</fullName>
    </submittedName>
</protein>